<dbReference type="PROSITE" id="PS50002">
    <property type="entry name" value="SH3"/>
    <property type="match status" value="1"/>
</dbReference>
<evidence type="ECO:0000259" key="4">
    <source>
        <dbReference type="PROSITE" id="PS50002"/>
    </source>
</evidence>
<evidence type="ECO:0000256" key="1">
    <source>
        <dbReference type="ARBA" id="ARBA00022443"/>
    </source>
</evidence>
<dbReference type="GO" id="GO:0045202">
    <property type="term" value="C:synapse"/>
    <property type="evidence" value="ECO:0007669"/>
    <property type="project" value="GOC"/>
</dbReference>
<proteinExistence type="predicted"/>
<dbReference type="EMBL" id="CAJPEX010000107">
    <property type="protein sequence ID" value="CAG0913362.1"/>
    <property type="molecule type" value="Genomic_DNA"/>
</dbReference>
<dbReference type="OrthoDB" id="4158657at2759"/>
<keyword evidence="2" id="KW-0677">Repeat</keyword>
<dbReference type="PANTHER" id="PTHR14234">
    <property type="entry name" value="RIM BINDING PROTEIN-RELATED"/>
    <property type="match status" value="1"/>
</dbReference>
<dbReference type="SUPFAM" id="SSF49265">
    <property type="entry name" value="Fibronectin type III"/>
    <property type="match status" value="1"/>
</dbReference>
<dbReference type="InterPro" id="IPR036116">
    <property type="entry name" value="FN3_sf"/>
</dbReference>
<dbReference type="InterPro" id="IPR057884">
    <property type="entry name" value="FN3_RIM-BP1/2/3"/>
</dbReference>
<evidence type="ECO:0000256" key="2">
    <source>
        <dbReference type="ARBA" id="ARBA00022737"/>
    </source>
</evidence>
<dbReference type="Gene3D" id="2.60.40.10">
    <property type="entry name" value="Immunoglobulins"/>
    <property type="match status" value="1"/>
</dbReference>
<dbReference type="Proteomes" id="UP000678499">
    <property type="component" value="Unassembled WGS sequence"/>
</dbReference>
<keyword evidence="1 3" id="KW-0728">SH3 domain</keyword>
<dbReference type="Gene3D" id="2.30.30.40">
    <property type="entry name" value="SH3 Domains"/>
    <property type="match status" value="2"/>
</dbReference>
<dbReference type="GO" id="GO:0007274">
    <property type="term" value="P:neuromuscular synaptic transmission"/>
    <property type="evidence" value="ECO:0007669"/>
    <property type="project" value="TreeGrafter"/>
</dbReference>
<organism evidence="5">
    <name type="scientific">Notodromas monacha</name>
    <dbReference type="NCBI Taxonomy" id="399045"/>
    <lineage>
        <taxon>Eukaryota</taxon>
        <taxon>Metazoa</taxon>
        <taxon>Ecdysozoa</taxon>
        <taxon>Arthropoda</taxon>
        <taxon>Crustacea</taxon>
        <taxon>Oligostraca</taxon>
        <taxon>Ostracoda</taxon>
        <taxon>Podocopa</taxon>
        <taxon>Podocopida</taxon>
        <taxon>Cypridocopina</taxon>
        <taxon>Cypridoidea</taxon>
        <taxon>Cyprididae</taxon>
        <taxon>Notodromas</taxon>
    </lineage>
</organism>
<keyword evidence="6" id="KW-1185">Reference proteome</keyword>
<sequence>MALSAFIAACRNGLPDPPVDIQVESGPQDGTLLVTWLPVTVNNAGRSNGAPVTGYAVYADGKKVLDVDSDHALIDLSKISGFMPRQVTVRTKSTDGQSGDSVPGVIPPNCARFFGTNTIVPGGRYQPQQHQQQLQGIGRMVPNVAGMRSGMMGPWRAGGMRQGVLLDDSPAGGIPSIEITRDMDGGGGWGYGDDGSGRMGGGGYYGQAGYTGVDGGGLSDAENEARMRAMGQQQLQRGGPGRMQLTRKPSAGGMGQQSASRLFIATYDYDPATQSPNVDKSAEVPFNQGDLIRVFGEKDPDGFFYGEVNNQRGLIPGNMVKEVHVDDAQTARDMMMMHNRRPPQQQQHPGDRLGDTYGDMPVRRMVAAYDYDPIHSSPNVDSDAYAGLFLLKGGAGLPER</sequence>
<protein>
    <recommendedName>
        <fullName evidence="4">SH3 domain-containing protein</fullName>
    </recommendedName>
</protein>
<dbReference type="PANTHER" id="PTHR14234:SF19">
    <property type="entry name" value="RIM-BINDING PROTEIN, ISOFORM F"/>
    <property type="match status" value="1"/>
</dbReference>
<dbReference type="Pfam" id="PF25523">
    <property type="entry name" value="Ig_RIMBP2"/>
    <property type="match status" value="1"/>
</dbReference>
<dbReference type="FunFam" id="2.60.40.10:FF:000072">
    <property type="entry name" value="RIMS-binding protein 2 isoform X1"/>
    <property type="match status" value="1"/>
</dbReference>
<dbReference type="InterPro" id="IPR036028">
    <property type="entry name" value="SH3-like_dom_sf"/>
</dbReference>
<gene>
    <name evidence="5" type="ORF">NMOB1V02_LOCUS1109</name>
</gene>
<evidence type="ECO:0000313" key="5">
    <source>
        <dbReference type="EMBL" id="CAD7273210.1"/>
    </source>
</evidence>
<dbReference type="Pfam" id="PF07653">
    <property type="entry name" value="SH3_2"/>
    <property type="match status" value="1"/>
</dbReference>
<evidence type="ECO:0000313" key="6">
    <source>
        <dbReference type="Proteomes" id="UP000678499"/>
    </source>
</evidence>
<accession>A0A7R9BF60</accession>
<evidence type="ECO:0000256" key="3">
    <source>
        <dbReference type="PROSITE-ProRule" id="PRU00192"/>
    </source>
</evidence>
<dbReference type="InterPro" id="IPR001452">
    <property type="entry name" value="SH3_domain"/>
</dbReference>
<feature type="domain" description="SH3" evidence="4">
    <location>
        <begin position="258"/>
        <end position="325"/>
    </location>
</feature>
<dbReference type="EMBL" id="OA882144">
    <property type="protein sequence ID" value="CAD7273210.1"/>
    <property type="molecule type" value="Genomic_DNA"/>
</dbReference>
<dbReference type="InterPro" id="IPR013783">
    <property type="entry name" value="Ig-like_fold"/>
</dbReference>
<dbReference type="FunFam" id="2.30.30.40:FF:000016">
    <property type="entry name" value="RIMS-binding protein 2 isoform X2"/>
    <property type="match status" value="1"/>
</dbReference>
<dbReference type="SMART" id="SM00326">
    <property type="entry name" value="SH3"/>
    <property type="match status" value="1"/>
</dbReference>
<dbReference type="InterPro" id="IPR040325">
    <property type="entry name" value="RIMBP1/2/3"/>
</dbReference>
<reference evidence="5" key="1">
    <citation type="submission" date="2020-11" db="EMBL/GenBank/DDBJ databases">
        <authorList>
            <person name="Tran Van P."/>
        </authorList>
    </citation>
    <scope>NUCLEOTIDE SEQUENCE</scope>
</reference>
<dbReference type="AlphaFoldDB" id="A0A7R9BF60"/>
<name>A0A7R9BF60_9CRUS</name>
<dbReference type="SUPFAM" id="SSF50044">
    <property type="entry name" value="SH3-domain"/>
    <property type="match status" value="1"/>
</dbReference>